<keyword evidence="1" id="KW-0808">Transferase</keyword>
<dbReference type="EMBL" id="AVPJ01000012">
    <property type="protein sequence ID" value="KGN31330.1"/>
    <property type="molecule type" value="Genomic_DNA"/>
</dbReference>
<keyword evidence="1 2" id="KW-0418">Kinase</keyword>
<dbReference type="InterPro" id="IPR011009">
    <property type="entry name" value="Kinase-like_dom_sf"/>
</dbReference>
<dbReference type="PANTHER" id="PTHR12149:SF8">
    <property type="entry name" value="PROTEIN-RIBULOSAMINE 3-KINASE"/>
    <property type="match status" value="1"/>
</dbReference>
<name>A0A0A0J1M8_9MICO</name>
<reference evidence="2 3" key="1">
    <citation type="submission" date="2013-08" db="EMBL/GenBank/DDBJ databases">
        <title>The genome sequence of Knoellia sinensis.</title>
        <authorList>
            <person name="Zhu W."/>
            <person name="Wang G."/>
        </authorList>
    </citation>
    <scope>NUCLEOTIDE SEQUENCE [LARGE SCALE GENOMIC DNA]</scope>
    <source>
        <strain evidence="2 3">KCTC 19936</strain>
    </source>
</reference>
<comment type="caution">
    <text evidence="2">The sequence shown here is derived from an EMBL/GenBank/DDBJ whole genome shotgun (WGS) entry which is preliminary data.</text>
</comment>
<protein>
    <submittedName>
        <fullName evidence="2">Fructosamine kinase</fullName>
    </submittedName>
</protein>
<evidence type="ECO:0000313" key="3">
    <source>
        <dbReference type="Proteomes" id="UP000030002"/>
    </source>
</evidence>
<organism evidence="2 3">
    <name type="scientific">Knoellia sinensis KCTC 19936</name>
    <dbReference type="NCBI Taxonomy" id="1385520"/>
    <lineage>
        <taxon>Bacteria</taxon>
        <taxon>Bacillati</taxon>
        <taxon>Actinomycetota</taxon>
        <taxon>Actinomycetes</taxon>
        <taxon>Micrococcales</taxon>
        <taxon>Intrasporangiaceae</taxon>
        <taxon>Knoellia</taxon>
    </lineage>
</organism>
<dbReference type="Gene3D" id="1.10.510.10">
    <property type="entry name" value="Transferase(Phosphotransferase) domain 1"/>
    <property type="match status" value="1"/>
</dbReference>
<dbReference type="Proteomes" id="UP000030002">
    <property type="component" value="Unassembled WGS sequence"/>
</dbReference>
<proteinExistence type="inferred from homology"/>
<evidence type="ECO:0000256" key="1">
    <source>
        <dbReference type="PIRNR" id="PIRNR006221"/>
    </source>
</evidence>
<dbReference type="PIRSF" id="PIRSF006221">
    <property type="entry name" value="Ketosamine-3-kinase"/>
    <property type="match status" value="1"/>
</dbReference>
<accession>A0A0A0J1M8</accession>
<sequence>MRDERKTWIKSVRGGPSRYAEWEACGLRWLGEGSAAGGARVVEVLDSDSDGLVLERLVPVAPTVEAAEEFGSALAATHSAGAPAWGAPPEGWDGPGWFGPADRPLPLELGAWSSWGEMYAVRLASLTRLARDGGELTADEARDVDALGARCAAGEFDTGEAPSRIHGDLWSGNLMWTADGVVLIDPAAHGGHREADLAMLDLFGAPHLERIHTAYDEVRPLQDGWRDRVGLHQLYPVLVHAVLFGGGYARQAMGIVARL</sequence>
<dbReference type="Pfam" id="PF03881">
    <property type="entry name" value="Fructosamin_kin"/>
    <property type="match status" value="1"/>
</dbReference>
<dbReference type="STRING" id="1385520.N802_04370"/>
<dbReference type="Gene3D" id="1.20.1270.240">
    <property type="match status" value="1"/>
</dbReference>
<dbReference type="PANTHER" id="PTHR12149">
    <property type="entry name" value="FRUCTOSAMINE 3 KINASE-RELATED PROTEIN"/>
    <property type="match status" value="1"/>
</dbReference>
<dbReference type="SUPFAM" id="SSF56112">
    <property type="entry name" value="Protein kinase-like (PK-like)"/>
    <property type="match status" value="1"/>
</dbReference>
<comment type="similarity">
    <text evidence="1">Belongs to the fructosamine kinase family.</text>
</comment>
<dbReference type="AlphaFoldDB" id="A0A0A0J1M8"/>
<keyword evidence="3" id="KW-1185">Reference proteome</keyword>
<gene>
    <name evidence="2" type="ORF">N802_04370</name>
</gene>
<evidence type="ECO:0000313" key="2">
    <source>
        <dbReference type="EMBL" id="KGN31330.1"/>
    </source>
</evidence>
<dbReference type="GO" id="GO:0016301">
    <property type="term" value="F:kinase activity"/>
    <property type="evidence" value="ECO:0007669"/>
    <property type="project" value="UniProtKB-UniRule"/>
</dbReference>
<dbReference type="RefSeq" id="WP_245613951.1">
    <property type="nucleotide sequence ID" value="NZ_AVPJ01000012.1"/>
</dbReference>
<dbReference type="eggNOG" id="COG3001">
    <property type="taxonomic scope" value="Bacteria"/>
</dbReference>
<dbReference type="Gene3D" id="3.30.200.20">
    <property type="entry name" value="Phosphorylase Kinase, domain 1"/>
    <property type="match status" value="1"/>
</dbReference>
<dbReference type="InterPro" id="IPR016477">
    <property type="entry name" value="Fructo-/Ketosamine-3-kinase"/>
</dbReference>